<protein>
    <submittedName>
        <fullName evidence="7">Uu.00g009650.m01.CDS01</fullName>
    </submittedName>
</protein>
<reference evidence="7" key="1">
    <citation type="submission" date="2023-10" db="EMBL/GenBank/DDBJ databases">
        <authorList>
            <person name="Hackl T."/>
        </authorList>
    </citation>
    <scope>NUCLEOTIDE SEQUENCE</scope>
</reference>
<gene>
    <name evidence="7" type="ORF">KHLLAP_LOCUS13314</name>
</gene>
<comment type="caution">
    <text evidence="7">The sequence shown here is derived from an EMBL/GenBank/DDBJ whole genome shotgun (WGS) entry which is preliminary data.</text>
</comment>
<dbReference type="SUPFAM" id="SSF48264">
    <property type="entry name" value="Cytochrome P450"/>
    <property type="match status" value="1"/>
</dbReference>
<dbReference type="PRINTS" id="PR00463">
    <property type="entry name" value="EP450I"/>
</dbReference>
<evidence type="ECO:0000313" key="8">
    <source>
        <dbReference type="Proteomes" id="UP001295740"/>
    </source>
</evidence>
<sequence>MIISLLLSSVLGYLVWTVVCLEANVRKARALQVPVVRIPFSAESNTLVIFQPVVWAALSRCLPSIPWSSYPDFVRFSHRNWHFLEKSRPTERFGPVWVLVSPAGISLHVADPDAIVEIYSRWRAFVRPVQKYVGMGWNSAPNPGDAARLGYQTPSKITSLEGDLRALTFNVLSATAFQEPRDLKSGSPHAAEHELAATASYRDTLLVVLESSILLMLIPYRHLTGALVPKSLARVGRAAASFKSILMKVVTEETAVLDRDSSTSGGLLTPLVRSLKPLLAAANEDVASRAKRGGLSADEILGNTFAINFAGHDTILIALSFALTLLVANPDIQEWLHEESVAVAEDGDDGWHYSAFAKLNRCHAVILETLRLFAPITGLPKIASERARELQVGDRVIPVPPGIGVFPVLLGIQTDARYWGTDPYQWRPSRWILNPGTTTGDERLLVPRKGTFFPWSDGPQNCVGKKLSMVEGVAVLARLFHRHRLRVERGVGETDAQARERTRDCADDVNYNLLLRMNHPERLRLVCEKRE</sequence>
<keyword evidence="8" id="KW-1185">Reference proteome</keyword>
<feature type="binding site" description="axial binding residue" evidence="5">
    <location>
        <position position="462"/>
    </location>
    <ligand>
        <name>heme</name>
        <dbReference type="ChEBI" id="CHEBI:30413"/>
    </ligand>
    <ligandPart>
        <name>Fe</name>
        <dbReference type="ChEBI" id="CHEBI:18248"/>
    </ligandPart>
</feature>
<keyword evidence="3 5" id="KW-0479">Metal-binding</keyword>
<feature type="signal peptide" evidence="6">
    <location>
        <begin position="1"/>
        <end position="30"/>
    </location>
</feature>
<dbReference type="GO" id="GO:0004497">
    <property type="term" value="F:monooxygenase activity"/>
    <property type="evidence" value="ECO:0007669"/>
    <property type="project" value="InterPro"/>
</dbReference>
<dbReference type="Pfam" id="PF00067">
    <property type="entry name" value="p450"/>
    <property type="match status" value="1"/>
</dbReference>
<evidence type="ECO:0000256" key="1">
    <source>
        <dbReference type="ARBA" id="ARBA00010617"/>
    </source>
</evidence>
<evidence type="ECO:0000256" key="4">
    <source>
        <dbReference type="ARBA" id="ARBA00023004"/>
    </source>
</evidence>
<accession>A0AAI8YQ27</accession>
<dbReference type="InterPro" id="IPR036396">
    <property type="entry name" value="Cyt_P450_sf"/>
</dbReference>
<dbReference type="PRINTS" id="PR00385">
    <property type="entry name" value="P450"/>
</dbReference>
<evidence type="ECO:0000256" key="5">
    <source>
        <dbReference type="PIRSR" id="PIRSR602401-1"/>
    </source>
</evidence>
<comment type="similarity">
    <text evidence="1">Belongs to the cytochrome P450 family.</text>
</comment>
<dbReference type="InterPro" id="IPR001128">
    <property type="entry name" value="Cyt_P450"/>
</dbReference>
<evidence type="ECO:0000256" key="6">
    <source>
        <dbReference type="SAM" id="SignalP"/>
    </source>
</evidence>
<evidence type="ECO:0000256" key="2">
    <source>
        <dbReference type="ARBA" id="ARBA00022617"/>
    </source>
</evidence>
<dbReference type="GO" id="GO:0016705">
    <property type="term" value="F:oxidoreductase activity, acting on paired donors, with incorporation or reduction of molecular oxygen"/>
    <property type="evidence" value="ECO:0007669"/>
    <property type="project" value="InterPro"/>
</dbReference>
<dbReference type="InterPro" id="IPR002401">
    <property type="entry name" value="Cyt_P450_E_grp-I"/>
</dbReference>
<dbReference type="PANTHER" id="PTHR24305">
    <property type="entry name" value="CYTOCHROME P450"/>
    <property type="match status" value="1"/>
</dbReference>
<comment type="cofactor">
    <cofactor evidence="5">
        <name>heme</name>
        <dbReference type="ChEBI" id="CHEBI:30413"/>
    </cofactor>
</comment>
<dbReference type="GO" id="GO:0020037">
    <property type="term" value="F:heme binding"/>
    <property type="evidence" value="ECO:0007669"/>
    <property type="project" value="InterPro"/>
</dbReference>
<dbReference type="InterPro" id="IPR050121">
    <property type="entry name" value="Cytochrome_P450_monoxygenase"/>
</dbReference>
<dbReference type="PANTHER" id="PTHR24305:SF166">
    <property type="entry name" value="CYTOCHROME P450 12A4, MITOCHONDRIAL-RELATED"/>
    <property type="match status" value="1"/>
</dbReference>
<evidence type="ECO:0000256" key="3">
    <source>
        <dbReference type="ARBA" id="ARBA00022723"/>
    </source>
</evidence>
<dbReference type="Proteomes" id="UP001295740">
    <property type="component" value="Unassembled WGS sequence"/>
</dbReference>
<organism evidence="7 8">
    <name type="scientific">Anthostomella pinea</name>
    <dbReference type="NCBI Taxonomy" id="933095"/>
    <lineage>
        <taxon>Eukaryota</taxon>
        <taxon>Fungi</taxon>
        <taxon>Dikarya</taxon>
        <taxon>Ascomycota</taxon>
        <taxon>Pezizomycotina</taxon>
        <taxon>Sordariomycetes</taxon>
        <taxon>Xylariomycetidae</taxon>
        <taxon>Xylariales</taxon>
        <taxon>Xylariaceae</taxon>
        <taxon>Anthostomella</taxon>
    </lineage>
</organism>
<dbReference type="AlphaFoldDB" id="A0AAI8YQ27"/>
<keyword evidence="6" id="KW-0732">Signal</keyword>
<dbReference type="Gene3D" id="1.10.630.10">
    <property type="entry name" value="Cytochrome P450"/>
    <property type="match status" value="1"/>
</dbReference>
<evidence type="ECO:0000313" key="7">
    <source>
        <dbReference type="EMBL" id="CAJ2512846.1"/>
    </source>
</evidence>
<dbReference type="EMBL" id="CAUWAG010000020">
    <property type="protein sequence ID" value="CAJ2512846.1"/>
    <property type="molecule type" value="Genomic_DNA"/>
</dbReference>
<dbReference type="GO" id="GO:0005506">
    <property type="term" value="F:iron ion binding"/>
    <property type="evidence" value="ECO:0007669"/>
    <property type="project" value="InterPro"/>
</dbReference>
<proteinExistence type="inferred from homology"/>
<keyword evidence="2 5" id="KW-0349">Heme</keyword>
<keyword evidence="4 5" id="KW-0408">Iron</keyword>
<feature type="chain" id="PRO_5042459983" evidence="6">
    <location>
        <begin position="31"/>
        <end position="531"/>
    </location>
</feature>
<name>A0AAI8YQ27_9PEZI</name>